<evidence type="ECO:0000313" key="2">
    <source>
        <dbReference type="EMBL" id="KAF7727355.1"/>
    </source>
</evidence>
<protein>
    <submittedName>
        <fullName evidence="2">Uncharacterized protein</fullName>
    </submittedName>
</protein>
<gene>
    <name evidence="2" type="ORF">EC973_007598</name>
</gene>
<dbReference type="AlphaFoldDB" id="A0A8H7BNZ3"/>
<dbReference type="OrthoDB" id="2296856at2759"/>
<feature type="compositionally biased region" description="Polar residues" evidence="1">
    <location>
        <begin position="19"/>
        <end position="28"/>
    </location>
</feature>
<evidence type="ECO:0000313" key="3">
    <source>
        <dbReference type="Proteomes" id="UP000605846"/>
    </source>
</evidence>
<dbReference type="EMBL" id="JABAYA010000058">
    <property type="protein sequence ID" value="KAF7727355.1"/>
    <property type="molecule type" value="Genomic_DNA"/>
</dbReference>
<feature type="region of interest" description="Disordered" evidence="1">
    <location>
        <begin position="218"/>
        <end position="238"/>
    </location>
</feature>
<sequence length="238" mass="27387">MSQSHNQRFTKRRAAREAQTGTQLSSPIPITGEQLTLATLSRQVINVEDELRELSWQQQLNAERLHDMLVSTNSQITLLGEMQCNHSSASQSTSAGSQAVSRRIAGPQDPEILRFEERFNSVHNRSMTEKVERYVLGQLSLMVNLTTLCGKICWLFNNQKQSRNRSAEKREAMRMKARQQRCLQEKLKMRKRLFNKHKVALEEEFSEKSGHILARELMSEEESEGENSSTLVIQKPSW</sequence>
<keyword evidence="3" id="KW-1185">Reference proteome</keyword>
<accession>A0A8H7BNZ3</accession>
<feature type="region of interest" description="Disordered" evidence="1">
    <location>
        <begin position="1"/>
        <end position="28"/>
    </location>
</feature>
<reference evidence="2" key="1">
    <citation type="submission" date="2020-01" db="EMBL/GenBank/DDBJ databases">
        <title>Genome Sequencing of Three Apophysomyces-Like Fungal Strains Confirms a Novel Fungal Genus in the Mucoromycota with divergent Burkholderia-like Endosymbiotic Bacteria.</title>
        <authorList>
            <person name="Stajich J.E."/>
            <person name="Macias A.M."/>
            <person name="Carter-House D."/>
            <person name="Lovett B."/>
            <person name="Kasson L.R."/>
            <person name="Berry K."/>
            <person name="Grigoriev I."/>
            <person name="Chang Y."/>
            <person name="Spatafora J."/>
            <person name="Kasson M.T."/>
        </authorList>
    </citation>
    <scope>NUCLEOTIDE SEQUENCE</scope>
    <source>
        <strain evidence="2">NRRL A-21654</strain>
    </source>
</reference>
<dbReference type="Proteomes" id="UP000605846">
    <property type="component" value="Unassembled WGS sequence"/>
</dbReference>
<proteinExistence type="predicted"/>
<name>A0A8H7BNZ3_9FUNG</name>
<comment type="caution">
    <text evidence="2">The sequence shown here is derived from an EMBL/GenBank/DDBJ whole genome shotgun (WGS) entry which is preliminary data.</text>
</comment>
<evidence type="ECO:0000256" key="1">
    <source>
        <dbReference type="SAM" id="MobiDB-lite"/>
    </source>
</evidence>
<organism evidence="2 3">
    <name type="scientific">Apophysomyces ossiformis</name>
    <dbReference type="NCBI Taxonomy" id="679940"/>
    <lineage>
        <taxon>Eukaryota</taxon>
        <taxon>Fungi</taxon>
        <taxon>Fungi incertae sedis</taxon>
        <taxon>Mucoromycota</taxon>
        <taxon>Mucoromycotina</taxon>
        <taxon>Mucoromycetes</taxon>
        <taxon>Mucorales</taxon>
        <taxon>Mucorineae</taxon>
        <taxon>Mucoraceae</taxon>
        <taxon>Apophysomyces</taxon>
    </lineage>
</organism>